<feature type="domain" description="Aminotransferase class I/classII large" evidence="6">
    <location>
        <begin position="47"/>
        <end position="387"/>
    </location>
</feature>
<dbReference type="EC" id="4.4.1.13" evidence="2"/>
<evidence type="ECO:0000313" key="7">
    <source>
        <dbReference type="EMBL" id="ENZ08913.1"/>
    </source>
</evidence>
<keyword evidence="4" id="KW-0456">Lyase</keyword>
<dbReference type="HOGENOM" id="CLU_017584_15_0_9"/>
<gene>
    <name evidence="7" type="ORF">HMPREF1090_04676</name>
</gene>
<dbReference type="InterPro" id="IPR015422">
    <property type="entry name" value="PyrdxlP-dep_Trfase_small"/>
</dbReference>
<dbReference type="GO" id="GO:0030170">
    <property type="term" value="F:pyridoxal phosphate binding"/>
    <property type="evidence" value="ECO:0007669"/>
    <property type="project" value="InterPro"/>
</dbReference>
<protein>
    <recommendedName>
        <fullName evidence="2">cysteine-S-conjugate beta-lyase</fullName>
        <ecNumber evidence="2">4.4.1.13</ecNumber>
    </recommendedName>
</protein>
<evidence type="ECO:0000256" key="3">
    <source>
        <dbReference type="ARBA" id="ARBA00022898"/>
    </source>
</evidence>
<dbReference type="InterPro" id="IPR015421">
    <property type="entry name" value="PyrdxlP-dep_Trfase_major"/>
</dbReference>
<dbReference type="PANTHER" id="PTHR43525">
    <property type="entry name" value="PROTEIN MALY"/>
    <property type="match status" value="1"/>
</dbReference>
<accession>A0A0E2H4D6</accession>
<dbReference type="CDD" id="cd00609">
    <property type="entry name" value="AAT_like"/>
    <property type="match status" value="1"/>
</dbReference>
<evidence type="ECO:0000259" key="6">
    <source>
        <dbReference type="Pfam" id="PF00155"/>
    </source>
</evidence>
<dbReference type="GO" id="GO:0047804">
    <property type="term" value="F:cysteine-S-conjugate beta-lyase activity"/>
    <property type="evidence" value="ECO:0007669"/>
    <property type="project" value="UniProtKB-EC"/>
</dbReference>
<dbReference type="InterPro" id="IPR051798">
    <property type="entry name" value="Class-II_PLP-Dep_Aminotrans"/>
</dbReference>
<dbReference type="SUPFAM" id="SSF53383">
    <property type="entry name" value="PLP-dependent transferases"/>
    <property type="match status" value="1"/>
</dbReference>
<comment type="similarity">
    <text evidence="5">Belongs to the class-II pyridoxal-phosphate-dependent aminotransferase family. MalY/PatB cystathionine beta-lyase subfamily.</text>
</comment>
<dbReference type="Gene3D" id="3.40.640.10">
    <property type="entry name" value="Type I PLP-dependent aspartate aminotransferase-like (Major domain)"/>
    <property type="match status" value="1"/>
</dbReference>
<dbReference type="InterPro" id="IPR015424">
    <property type="entry name" value="PyrdxlP-dep_Trfase"/>
</dbReference>
<name>A0A0E2H4D6_9FIRM</name>
<dbReference type="PANTHER" id="PTHR43525:SF1">
    <property type="entry name" value="PROTEIN MALY"/>
    <property type="match status" value="1"/>
</dbReference>
<evidence type="ECO:0000313" key="8">
    <source>
        <dbReference type="Proteomes" id="UP000013085"/>
    </source>
</evidence>
<evidence type="ECO:0000256" key="4">
    <source>
        <dbReference type="ARBA" id="ARBA00023239"/>
    </source>
</evidence>
<dbReference type="Pfam" id="PF00155">
    <property type="entry name" value="Aminotran_1_2"/>
    <property type="match status" value="1"/>
</dbReference>
<comment type="cofactor">
    <cofactor evidence="1">
        <name>pyridoxal 5'-phosphate</name>
        <dbReference type="ChEBI" id="CHEBI:597326"/>
    </cofactor>
</comment>
<dbReference type="NCBIfam" id="TIGR04350">
    <property type="entry name" value="C_S_lyase_PatB"/>
    <property type="match status" value="1"/>
</dbReference>
<dbReference type="RefSeq" id="WP_002594438.1">
    <property type="nucleotide sequence ID" value="NZ_KB850988.1"/>
</dbReference>
<evidence type="ECO:0000256" key="1">
    <source>
        <dbReference type="ARBA" id="ARBA00001933"/>
    </source>
</evidence>
<proteinExistence type="inferred from homology"/>
<dbReference type="InterPro" id="IPR004839">
    <property type="entry name" value="Aminotransferase_I/II_large"/>
</dbReference>
<keyword evidence="3" id="KW-0663">Pyridoxal phosphate</keyword>
<sequence>MDFEKFCRENCVERRGTGTLKWDSLQEIFGDADLLPLWVADMEIQSPAAVREALTKRVEHGVFGYGKVEDSYYDAFFAWQKKHHGIDLVKENVRFATGVVGSLYAAIRAYTKENASIIICPPVYYPFYDAILNTGRKLVTCDLDNNKGHYSLNLDKFEKEISDNNAEMFILCSPHNPVCRVWSEEELNAMLDICHRHGVLVVSDEIHQDFTYGEIPFISSAIVKGGKYRDMLIILNSGSKTFNLAGLIHSHVIIYDRKLMETYDAYIKSIGSPEVNLLGVTGMEAAFRNGEEWFENVKSLICHNYNYMKLELAKELPDVVVTPLEGTYLSWLDLRSYVPEKETASFIQNKCRLACDVGEWFSFTGHGFIRINLATDTKNIRTAVESIVTNIKAL</sequence>
<dbReference type="EMBL" id="AGYR01000056">
    <property type="protein sequence ID" value="ENZ08913.1"/>
    <property type="molecule type" value="Genomic_DNA"/>
</dbReference>
<dbReference type="Proteomes" id="UP000013085">
    <property type="component" value="Unassembled WGS sequence"/>
</dbReference>
<dbReference type="InterPro" id="IPR027619">
    <property type="entry name" value="C-S_lyase_PatB-like"/>
</dbReference>
<comment type="caution">
    <text evidence="7">The sequence shown here is derived from an EMBL/GenBank/DDBJ whole genome shotgun (WGS) entry which is preliminary data.</text>
</comment>
<dbReference type="AlphaFoldDB" id="A0A0E2H4D6"/>
<evidence type="ECO:0000256" key="5">
    <source>
        <dbReference type="ARBA" id="ARBA00037974"/>
    </source>
</evidence>
<organism evidence="7 8">
    <name type="scientific">[Clostridium] clostridioforme 90A8</name>
    <dbReference type="NCBI Taxonomy" id="999408"/>
    <lineage>
        <taxon>Bacteria</taxon>
        <taxon>Bacillati</taxon>
        <taxon>Bacillota</taxon>
        <taxon>Clostridia</taxon>
        <taxon>Lachnospirales</taxon>
        <taxon>Lachnospiraceae</taxon>
        <taxon>Enterocloster</taxon>
    </lineage>
</organism>
<dbReference type="PATRIC" id="fig|999408.3.peg.5025"/>
<evidence type="ECO:0000256" key="2">
    <source>
        <dbReference type="ARBA" id="ARBA00012224"/>
    </source>
</evidence>
<dbReference type="Gene3D" id="3.90.1150.10">
    <property type="entry name" value="Aspartate Aminotransferase, domain 1"/>
    <property type="match status" value="1"/>
</dbReference>
<reference evidence="7 8" key="1">
    <citation type="submission" date="2013-01" db="EMBL/GenBank/DDBJ databases">
        <title>The Genome Sequence of Clostridium clostridioforme 90A8.</title>
        <authorList>
            <consortium name="The Broad Institute Genome Sequencing Platform"/>
            <person name="Earl A."/>
            <person name="Ward D."/>
            <person name="Feldgarden M."/>
            <person name="Gevers D."/>
            <person name="Courvalin P."/>
            <person name="Lambert T."/>
            <person name="Walker B."/>
            <person name="Young S.K."/>
            <person name="Zeng Q."/>
            <person name="Gargeya S."/>
            <person name="Fitzgerald M."/>
            <person name="Haas B."/>
            <person name="Abouelleil A."/>
            <person name="Alvarado L."/>
            <person name="Arachchi H.M."/>
            <person name="Berlin A.M."/>
            <person name="Chapman S.B."/>
            <person name="Dewar J."/>
            <person name="Goldberg J."/>
            <person name="Griggs A."/>
            <person name="Gujja S."/>
            <person name="Hansen M."/>
            <person name="Howarth C."/>
            <person name="Imamovic A."/>
            <person name="Larimer J."/>
            <person name="McCowan C."/>
            <person name="Murphy C."/>
            <person name="Neiman D."/>
            <person name="Pearson M."/>
            <person name="Priest M."/>
            <person name="Roberts A."/>
            <person name="Saif S."/>
            <person name="Shea T."/>
            <person name="Sisk P."/>
            <person name="Sykes S."/>
            <person name="Wortman J."/>
            <person name="Nusbaum C."/>
            <person name="Birren B."/>
        </authorList>
    </citation>
    <scope>NUCLEOTIDE SEQUENCE [LARGE SCALE GENOMIC DNA]</scope>
    <source>
        <strain evidence="7 8">90A8</strain>
    </source>
</reference>